<name>A0A8H4QK09_9AGAR</name>
<organism evidence="1 2">
    <name type="scientific">Agrocybe pediades</name>
    <dbReference type="NCBI Taxonomy" id="84607"/>
    <lineage>
        <taxon>Eukaryota</taxon>
        <taxon>Fungi</taxon>
        <taxon>Dikarya</taxon>
        <taxon>Basidiomycota</taxon>
        <taxon>Agaricomycotina</taxon>
        <taxon>Agaricomycetes</taxon>
        <taxon>Agaricomycetidae</taxon>
        <taxon>Agaricales</taxon>
        <taxon>Agaricineae</taxon>
        <taxon>Strophariaceae</taxon>
        <taxon>Agrocybe</taxon>
    </lineage>
</organism>
<protein>
    <submittedName>
        <fullName evidence="1">Uncharacterized protein</fullName>
    </submittedName>
</protein>
<evidence type="ECO:0000313" key="2">
    <source>
        <dbReference type="Proteomes" id="UP000521872"/>
    </source>
</evidence>
<comment type="caution">
    <text evidence="1">The sequence shown here is derived from an EMBL/GenBank/DDBJ whole genome shotgun (WGS) entry which is preliminary data.</text>
</comment>
<accession>A0A8H4QK09</accession>
<dbReference type="AlphaFoldDB" id="A0A8H4QK09"/>
<dbReference type="EMBL" id="JAACJL010000051">
    <property type="protein sequence ID" value="KAF4612484.1"/>
    <property type="molecule type" value="Genomic_DNA"/>
</dbReference>
<proteinExistence type="predicted"/>
<reference evidence="1 2" key="1">
    <citation type="submission" date="2019-12" db="EMBL/GenBank/DDBJ databases">
        <authorList>
            <person name="Floudas D."/>
            <person name="Bentzer J."/>
            <person name="Ahren D."/>
            <person name="Johansson T."/>
            <person name="Persson P."/>
            <person name="Tunlid A."/>
        </authorList>
    </citation>
    <scope>NUCLEOTIDE SEQUENCE [LARGE SCALE GENOMIC DNA]</scope>
    <source>
        <strain evidence="1 2">CBS 102.39</strain>
    </source>
</reference>
<keyword evidence="2" id="KW-1185">Reference proteome</keyword>
<gene>
    <name evidence="1" type="ORF">D9613_012977</name>
</gene>
<dbReference type="Proteomes" id="UP000521872">
    <property type="component" value="Unassembled WGS sequence"/>
</dbReference>
<sequence>MKSFNASAPTLELKLKSHGHNLEEEDLASPIMGGDWGGGIGRARRYSTSTRTASAYFVASQPVSLVLSSPQLTNSNTIDLELARR</sequence>
<evidence type="ECO:0000313" key="1">
    <source>
        <dbReference type="EMBL" id="KAF4612484.1"/>
    </source>
</evidence>